<dbReference type="EMBL" id="AAXW01000013">
    <property type="protein sequence ID" value="EAZ91507.1"/>
    <property type="molecule type" value="Genomic_DNA"/>
</dbReference>
<sequence>MATQTPANEQNLSKQAYEEKVKARLEKLNAQIDEMKAKAKQAKAETEIEYHSQIEELTAKRDAAFNKLEELQKSGEDAWKDIQAGFELAWKDLQVSFENATKKFQ</sequence>
<dbReference type="Proteomes" id="UP000003781">
    <property type="component" value="Unassembled WGS sequence"/>
</dbReference>
<organism evidence="2 3">
    <name type="scientific">Crocosphaera chwakensis CCY0110</name>
    <dbReference type="NCBI Taxonomy" id="391612"/>
    <lineage>
        <taxon>Bacteria</taxon>
        <taxon>Bacillati</taxon>
        <taxon>Cyanobacteriota</taxon>
        <taxon>Cyanophyceae</taxon>
        <taxon>Oscillatoriophycideae</taxon>
        <taxon>Chroococcales</taxon>
        <taxon>Aphanothecaceae</taxon>
        <taxon>Crocosphaera</taxon>
        <taxon>Crocosphaera chwakensis</taxon>
    </lineage>
</organism>
<feature type="coiled-coil region" evidence="1">
    <location>
        <begin position="18"/>
        <end position="74"/>
    </location>
</feature>
<gene>
    <name evidence="2" type="ORF">CY0110_13341</name>
</gene>
<proteinExistence type="predicted"/>
<evidence type="ECO:0000313" key="2">
    <source>
        <dbReference type="EMBL" id="EAZ91507.1"/>
    </source>
</evidence>
<comment type="caution">
    <text evidence="2">The sequence shown here is derived from an EMBL/GenBank/DDBJ whole genome shotgun (WGS) entry which is preliminary data.</text>
</comment>
<protein>
    <recommendedName>
        <fullName evidence="4">Coiled coil domain-containing protein</fullName>
    </recommendedName>
</protein>
<keyword evidence="3" id="KW-1185">Reference proteome</keyword>
<dbReference type="OrthoDB" id="426827at2"/>
<name>A3IPL7_9CHRO</name>
<accession>A3IPL7</accession>
<evidence type="ECO:0000313" key="3">
    <source>
        <dbReference type="Proteomes" id="UP000003781"/>
    </source>
</evidence>
<reference evidence="2 3" key="1">
    <citation type="submission" date="2007-03" db="EMBL/GenBank/DDBJ databases">
        <authorList>
            <person name="Stal L."/>
            <person name="Ferriera S."/>
            <person name="Johnson J."/>
            <person name="Kravitz S."/>
            <person name="Beeson K."/>
            <person name="Sutton G."/>
            <person name="Rogers Y.-H."/>
            <person name="Friedman R."/>
            <person name="Frazier M."/>
            <person name="Venter J.C."/>
        </authorList>
    </citation>
    <scope>NUCLEOTIDE SEQUENCE [LARGE SCALE GENOMIC DNA]</scope>
    <source>
        <strain evidence="2 3">CCY0110</strain>
    </source>
</reference>
<dbReference type="eggNOG" id="ENOG5032YVY">
    <property type="taxonomic scope" value="Bacteria"/>
</dbReference>
<evidence type="ECO:0000256" key="1">
    <source>
        <dbReference type="SAM" id="Coils"/>
    </source>
</evidence>
<keyword evidence="1" id="KW-0175">Coiled coil</keyword>
<evidence type="ECO:0008006" key="4">
    <source>
        <dbReference type="Google" id="ProtNLM"/>
    </source>
</evidence>
<dbReference type="RefSeq" id="WP_008275335.1">
    <property type="nucleotide sequence ID" value="NZ_AAXW01000013.1"/>
</dbReference>
<dbReference type="AlphaFoldDB" id="A3IPL7"/>